<feature type="non-terminal residue" evidence="2">
    <location>
        <position position="307"/>
    </location>
</feature>
<dbReference type="EMBL" id="BARV01009567">
    <property type="protein sequence ID" value="GAI02589.1"/>
    <property type="molecule type" value="Genomic_DNA"/>
</dbReference>
<organism evidence="2">
    <name type="scientific">marine sediment metagenome</name>
    <dbReference type="NCBI Taxonomy" id="412755"/>
    <lineage>
        <taxon>unclassified sequences</taxon>
        <taxon>metagenomes</taxon>
        <taxon>ecological metagenomes</taxon>
    </lineage>
</organism>
<evidence type="ECO:0000313" key="2">
    <source>
        <dbReference type="EMBL" id="GAI02589.1"/>
    </source>
</evidence>
<evidence type="ECO:0000259" key="1">
    <source>
        <dbReference type="Pfam" id="PF16254"/>
    </source>
</evidence>
<dbReference type="SUPFAM" id="SSF53187">
    <property type="entry name" value="Zn-dependent exopeptidases"/>
    <property type="match status" value="1"/>
</dbReference>
<feature type="non-terminal residue" evidence="2">
    <location>
        <position position="1"/>
    </location>
</feature>
<sequence length="307" mass="35158">SEILSFPANEENRYWTLDMFEEWDTSEATLHIIEPENYRRKLADYDDLKISLIQRSAPFEGEANIIVLEDGEDQSEYENVDVTGKIVLTKGDLRRVYDLAVEKFGAIGIIYDGMREIKPVRHRMDIPNAIQYSSFWWTKDDKKCFSFVLSPKEGERLRKIVKERIKNNKSQVRVNAKVKSKFYKGKIDVVSVIIPGETDEEIIIVSHLCHPQGAANDNVSGSATNLEIARTINKLINEGKLQKPKRNIRFLWVPEMTGTVAFLATHEDKIQKMIAAINLDMVGENQEICKSSFLIERTPDSNSSFVN</sequence>
<dbReference type="Pfam" id="PF16254">
    <property type="entry name" value="DUF4910"/>
    <property type="match status" value="1"/>
</dbReference>
<feature type="domain" description="DUF4910" evidence="1">
    <location>
        <begin position="180"/>
        <end position="288"/>
    </location>
</feature>
<dbReference type="InterPro" id="IPR032589">
    <property type="entry name" value="DUF4910"/>
</dbReference>
<gene>
    <name evidence="2" type="ORF">S06H3_18828</name>
</gene>
<reference evidence="2" key="1">
    <citation type="journal article" date="2014" name="Front. Microbiol.">
        <title>High frequency of phylogenetically diverse reductive dehalogenase-homologous genes in deep subseafloor sedimentary metagenomes.</title>
        <authorList>
            <person name="Kawai M."/>
            <person name="Futagami T."/>
            <person name="Toyoda A."/>
            <person name="Takaki Y."/>
            <person name="Nishi S."/>
            <person name="Hori S."/>
            <person name="Arai W."/>
            <person name="Tsubouchi T."/>
            <person name="Morono Y."/>
            <person name="Uchiyama I."/>
            <person name="Ito T."/>
            <person name="Fujiyama A."/>
            <person name="Inagaki F."/>
            <person name="Takami H."/>
        </authorList>
    </citation>
    <scope>NUCLEOTIDE SEQUENCE</scope>
    <source>
        <strain evidence="2">Expedition CK06-06</strain>
    </source>
</reference>
<comment type="caution">
    <text evidence="2">The sequence shown here is derived from an EMBL/GenBank/DDBJ whole genome shotgun (WGS) entry which is preliminary data.</text>
</comment>
<protein>
    <recommendedName>
        <fullName evidence="1">DUF4910 domain-containing protein</fullName>
    </recommendedName>
</protein>
<proteinExistence type="predicted"/>
<dbReference type="Gene3D" id="3.40.630.10">
    <property type="entry name" value="Zn peptidases"/>
    <property type="match status" value="1"/>
</dbReference>
<accession>X1M8C3</accession>
<name>X1M8C3_9ZZZZ</name>
<dbReference type="AlphaFoldDB" id="X1M8C3"/>